<dbReference type="RefSeq" id="XP_051860886.1">
    <property type="nucleotide sequence ID" value="XM_052004926.1"/>
</dbReference>
<evidence type="ECO:0000313" key="1">
    <source>
        <dbReference type="Proteomes" id="UP000515160"/>
    </source>
</evidence>
<proteinExistence type="predicted"/>
<reference evidence="2" key="1">
    <citation type="submission" date="2025-08" db="UniProtKB">
        <authorList>
            <consortium name="RefSeq"/>
        </authorList>
    </citation>
    <scope>IDENTIFICATION</scope>
    <source>
        <strain evidence="2">15112-1751.03</strain>
        <tissue evidence="2">Whole Adult</tissue>
    </source>
</reference>
<accession>A0A9C6T3P8</accession>
<gene>
    <name evidence="2" type="primary">LOC117566688</name>
</gene>
<dbReference type="GeneID" id="117566688"/>
<dbReference type="AlphaFoldDB" id="A0A9C6T3P8"/>
<dbReference type="OrthoDB" id="7855422at2759"/>
<sequence>MEKLGLHNNYNEIVRDLIKNWESPIVYLRQLGYLPNDYEDTSKIKPNLDALMSRMERDDERDSLRQEVDKSRQHFCGVQDEKLKQKRENANGNEGIKYPTVDQLLAMKQPSLAVAMSAAKVDELMPKQKAADHQADGSNAQLMLLTQLLAKQQSAQVQTDVNQKSEDFLQQLVAKTSPVAVGGMPQVAAAPQQLVGGDANAMSSRPVEAQSKVQIDAPQYLNWDIDSNKLKQISPLEKNAYVDKLVRIYVKKQETQGELKKSLI</sequence>
<evidence type="ECO:0000313" key="2">
    <source>
        <dbReference type="RefSeq" id="XP_051860886.1"/>
    </source>
</evidence>
<protein>
    <submittedName>
        <fullName evidence="2">Uncharacterized protein LOC117566688 isoform X2</fullName>
    </submittedName>
</protein>
<name>A0A9C6T3P8_DROAB</name>
<organism evidence="1 2">
    <name type="scientific">Drosophila albomicans</name>
    <name type="common">Fruit fly</name>
    <dbReference type="NCBI Taxonomy" id="7291"/>
    <lineage>
        <taxon>Eukaryota</taxon>
        <taxon>Metazoa</taxon>
        <taxon>Ecdysozoa</taxon>
        <taxon>Arthropoda</taxon>
        <taxon>Hexapoda</taxon>
        <taxon>Insecta</taxon>
        <taxon>Pterygota</taxon>
        <taxon>Neoptera</taxon>
        <taxon>Endopterygota</taxon>
        <taxon>Diptera</taxon>
        <taxon>Brachycera</taxon>
        <taxon>Muscomorpha</taxon>
        <taxon>Ephydroidea</taxon>
        <taxon>Drosophilidae</taxon>
        <taxon>Drosophila</taxon>
    </lineage>
</organism>
<dbReference type="Proteomes" id="UP000515160">
    <property type="component" value="Chromosome 3"/>
</dbReference>
<keyword evidence="1" id="KW-1185">Reference proteome</keyword>